<evidence type="ECO:0000259" key="3">
    <source>
        <dbReference type="Pfam" id="PF00884"/>
    </source>
</evidence>
<dbReference type="AlphaFoldDB" id="A0A158KRK1"/>
<gene>
    <name evidence="4" type="ORF">AWB68_07027</name>
</gene>
<dbReference type="InterPro" id="IPR017850">
    <property type="entry name" value="Alkaline_phosphatase_core_sf"/>
</dbReference>
<keyword evidence="5" id="KW-1185">Reference proteome</keyword>
<proteinExistence type="inferred from homology"/>
<dbReference type="Gene3D" id="3.30.1120.10">
    <property type="match status" value="1"/>
</dbReference>
<sequence length="799" mass="87712">MTNETRPTASGLCPTSSASETSDAGEERRPNVVAEDASRSLPFPKEPTASVAARTLGESTHQWRTKATHLRADAPNVLIIMLDDVGFAHADTVGGDIHTPTLSRIADTGVRYNAFHTTAICSATRASLLTGRNHHRVESGTITELASDFDGYTGEIPKTSATIPEVLKHYGYRTAAFGKWHNTPAQDVSAAGPFDRWPTGCGFDYFYGFMGAESSQYEPSLYRNTTPIERSNDPNYHLSEDLATQATGWLRQQHALAPDKPFLMYWAPGAVHGPHQVFGEWSDKYKGKFDTGWDVYRERAFRRQKALGWIPGDSNLTPRPDTLPAWESLSADEKRFQARLMEVYAGFLEHADTQAGKVVDELERLGLRDNTLIFYVLSDNGASSEGWSGTINEMLTLNGVPMPFAQQMKILEEEYGGLSALGGPKVANMYHAAWAWAGESPFQGTKLVAGYFGGTRVPMAVSWPKGIEPDTEVRGQFHHVNDIAPTIYDVIGITPPASVDGFEQDPLDGVSLAYTFTDAKVATQKTHQYFEVFGSRGIYADGWMASVFGPRIPWLPGAYAAYANWNPDEDVWALYKLDEDYSQSMDVSSDNPAKLAELKQKFDSEARANHVYPIGAGLGPLLNPRARVGTTRTEWHFNRDVTRLPEFCAPNLRARNNRVTVDVNVPAKASGVLYALGAVAGGLVLYMNDGYLHYEYNFLGVARTKLMSLECVEPGAHRFDLETIVSSPAPGAPASLVMRMDGVEAARASVPATVPLAFSASETFNVGIDLGCPVSLDYRDRAPFEFNGEINDVHIVYLS</sequence>
<dbReference type="Pfam" id="PF00884">
    <property type="entry name" value="Sulfatase"/>
    <property type="match status" value="1"/>
</dbReference>
<reference evidence="4" key="1">
    <citation type="submission" date="2016-01" db="EMBL/GenBank/DDBJ databases">
        <authorList>
            <person name="Peeters C."/>
        </authorList>
    </citation>
    <scope>NUCLEOTIDE SEQUENCE [LARGE SCALE GENOMIC DNA]</scope>
    <source>
        <strain evidence="4">LMG 22940</strain>
    </source>
</reference>
<evidence type="ECO:0000313" key="5">
    <source>
        <dbReference type="Proteomes" id="UP000054770"/>
    </source>
</evidence>
<organism evidence="4 5">
    <name type="scientific">Caballeronia choica</name>
    <dbReference type="NCBI Taxonomy" id="326476"/>
    <lineage>
        <taxon>Bacteria</taxon>
        <taxon>Pseudomonadati</taxon>
        <taxon>Pseudomonadota</taxon>
        <taxon>Betaproteobacteria</taxon>
        <taxon>Burkholderiales</taxon>
        <taxon>Burkholderiaceae</taxon>
        <taxon>Caballeronia</taxon>
    </lineage>
</organism>
<comment type="similarity">
    <text evidence="1">Belongs to the sulfatase family.</text>
</comment>
<dbReference type="InterPro" id="IPR000917">
    <property type="entry name" value="Sulfatase_N"/>
</dbReference>
<protein>
    <submittedName>
        <fullName evidence="4">Arylsulfatase</fullName>
    </submittedName>
</protein>
<dbReference type="InterPro" id="IPR050738">
    <property type="entry name" value="Sulfatase"/>
</dbReference>
<dbReference type="PANTHER" id="PTHR42693:SF43">
    <property type="entry name" value="BLL2667 PROTEIN"/>
    <property type="match status" value="1"/>
</dbReference>
<dbReference type="CDD" id="cd16025">
    <property type="entry name" value="PAS_like"/>
    <property type="match status" value="1"/>
</dbReference>
<evidence type="ECO:0000313" key="4">
    <source>
        <dbReference type="EMBL" id="SAL83742.1"/>
    </source>
</evidence>
<evidence type="ECO:0000256" key="2">
    <source>
        <dbReference type="SAM" id="MobiDB-lite"/>
    </source>
</evidence>
<dbReference type="Gene3D" id="3.40.720.10">
    <property type="entry name" value="Alkaline Phosphatase, subunit A"/>
    <property type="match status" value="1"/>
</dbReference>
<feature type="domain" description="Sulfatase N-terminal" evidence="3">
    <location>
        <begin position="75"/>
        <end position="493"/>
    </location>
</feature>
<evidence type="ECO:0000256" key="1">
    <source>
        <dbReference type="ARBA" id="ARBA00008779"/>
    </source>
</evidence>
<name>A0A158KRK1_9BURK</name>
<dbReference type="EMBL" id="FCON02000144">
    <property type="protein sequence ID" value="SAL83742.1"/>
    <property type="molecule type" value="Genomic_DNA"/>
</dbReference>
<feature type="compositionally biased region" description="Polar residues" evidence="2">
    <location>
        <begin position="1"/>
        <end position="22"/>
    </location>
</feature>
<dbReference type="RefSeq" id="WP_087648904.1">
    <property type="nucleotide sequence ID" value="NZ_FCON02000144.1"/>
</dbReference>
<dbReference type="OrthoDB" id="9766107at2"/>
<dbReference type="PANTHER" id="PTHR42693">
    <property type="entry name" value="ARYLSULFATASE FAMILY MEMBER"/>
    <property type="match status" value="1"/>
</dbReference>
<dbReference type="SUPFAM" id="SSF53649">
    <property type="entry name" value="Alkaline phosphatase-like"/>
    <property type="match status" value="1"/>
</dbReference>
<feature type="region of interest" description="Disordered" evidence="2">
    <location>
        <begin position="1"/>
        <end position="47"/>
    </location>
</feature>
<comment type="caution">
    <text evidence="4">The sequence shown here is derived from an EMBL/GenBank/DDBJ whole genome shotgun (WGS) entry which is preliminary data.</text>
</comment>
<accession>A0A158KRK1</accession>
<dbReference type="Proteomes" id="UP000054770">
    <property type="component" value="Unassembled WGS sequence"/>
</dbReference>